<proteinExistence type="predicted"/>
<comment type="caution">
    <text evidence="1">The sequence shown here is derived from an EMBL/GenBank/DDBJ whole genome shotgun (WGS) entry which is preliminary data.</text>
</comment>
<protein>
    <recommendedName>
        <fullName evidence="3">SCP domain-containing protein</fullName>
    </recommendedName>
</protein>
<dbReference type="EMBL" id="PGXC01000003">
    <property type="protein sequence ID" value="PKK91159.1"/>
    <property type="molecule type" value="Genomic_DNA"/>
</dbReference>
<dbReference type="Proteomes" id="UP000233256">
    <property type="component" value="Unassembled WGS sequence"/>
</dbReference>
<sequence>MITQKNSLIAGFLLSFLLFFTINSFQACCAWISEYGKEQAPFEAGQWEGAAMKSLGAELRKRGFSLIGDSRLFEAARSLLPLLMGDNSELLKSAAISEKAVSKALLSGKNSLFNGSGATEEASLIAGGPLSELWGPDRVERSVRSALLSSGVTDYHFGFIILDDSRQSAMDRASETMASFSLLKLKKGSAWSRLRVGLARNDKGQAIIIWTVVLGEICNPLSCETNQLVVRNFSINLSTGFSDPRIIVVLPSGKTMHPEAAPDRREKYWNVKFQFPELAGIYYFGVTAFDGSGHVRVMEFPVFVETPAKIDFMEKVYIGDIDESELWLNLDKAYSTTLEIEKRLGALFESLRTGLTAKGQDSRYLAETFPHSREMAERGYCSDFSPLTGTFNQRMAGLGLEYSHWRTIVSCGPTLSSAFQRILRNPFDRESLFMENATHWACSANRSAGGWWYVSILLVREHPFLKPAQSASVLLGILNRNRVLKGLSQLREEPALSDIAFRTAGSMAESGRIVISDKGNLKRELKELTDRVSRVRLTAYWASEPAAPESEVYLDSSVSLIGIGMVHSLNSLDGPGYYTVLFAGAPSTVEIPEKKTKKSGKSSGSGRR</sequence>
<organism evidence="1 2">
    <name type="scientific">Candidatus Wallbacteria bacterium HGW-Wallbacteria-1</name>
    <dbReference type="NCBI Taxonomy" id="2013854"/>
    <lineage>
        <taxon>Bacteria</taxon>
        <taxon>Candidatus Walliibacteriota</taxon>
    </lineage>
</organism>
<evidence type="ECO:0000313" key="1">
    <source>
        <dbReference type="EMBL" id="PKK91159.1"/>
    </source>
</evidence>
<gene>
    <name evidence="1" type="ORF">CVV64_05160</name>
</gene>
<evidence type="ECO:0000313" key="2">
    <source>
        <dbReference type="Proteomes" id="UP000233256"/>
    </source>
</evidence>
<reference evidence="1 2" key="1">
    <citation type="journal article" date="2017" name="ISME J.">
        <title>Potential for microbial H2 and metal transformations associated with novel bacteria and archaea in deep terrestrial subsurface sediments.</title>
        <authorList>
            <person name="Hernsdorf A.W."/>
            <person name="Amano Y."/>
            <person name="Miyakawa K."/>
            <person name="Ise K."/>
            <person name="Suzuki Y."/>
            <person name="Anantharaman K."/>
            <person name="Probst A."/>
            <person name="Burstein D."/>
            <person name="Thomas B.C."/>
            <person name="Banfield J.F."/>
        </authorList>
    </citation>
    <scope>NUCLEOTIDE SEQUENCE [LARGE SCALE GENOMIC DNA]</scope>
    <source>
        <strain evidence="1">HGW-Wallbacteria-1</strain>
    </source>
</reference>
<evidence type="ECO:0008006" key="3">
    <source>
        <dbReference type="Google" id="ProtNLM"/>
    </source>
</evidence>
<name>A0A2N1PS40_9BACT</name>
<dbReference type="InterPro" id="IPR035940">
    <property type="entry name" value="CAP_sf"/>
</dbReference>
<dbReference type="PROSITE" id="PS51257">
    <property type="entry name" value="PROKAR_LIPOPROTEIN"/>
    <property type="match status" value="1"/>
</dbReference>
<dbReference type="Gene3D" id="3.40.33.10">
    <property type="entry name" value="CAP"/>
    <property type="match status" value="1"/>
</dbReference>
<dbReference type="AlphaFoldDB" id="A0A2N1PS40"/>
<accession>A0A2N1PS40</accession>